<protein>
    <submittedName>
        <fullName evidence="5">LacI family transcriptional regulator</fullName>
    </submittedName>
</protein>
<feature type="non-terminal residue" evidence="5">
    <location>
        <position position="194"/>
    </location>
</feature>
<evidence type="ECO:0000256" key="1">
    <source>
        <dbReference type="ARBA" id="ARBA00023015"/>
    </source>
</evidence>
<gene>
    <name evidence="5" type="ORF">E1263_38005</name>
</gene>
<dbReference type="InterPro" id="IPR010982">
    <property type="entry name" value="Lambda_DNA-bd_dom_sf"/>
</dbReference>
<keyword evidence="3" id="KW-0804">Transcription</keyword>
<dbReference type="PROSITE" id="PS50932">
    <property type="entry name" value="HTH_LACI_2"/>
    <property type="match status" value="1"/>
</dbReference>
<dbReference type="AlphaFoldDB" id="A0A4R4YL82"/>
<dbReference type="SUPFAM" id="SSF47413">
    <property type="entry name" value="lambda repressor-like DNA-binding domains"/>
    <property type="match status" value="1"/>
</dbReference>
<keyword evidence="2" id="KW-0238">DNA-binding</keyword>
<evidence type="ECO:0000259" key="4">
    <source>
        <dbReference type="PROSITE" id="PS50932"/>
    </source>
</evidence>
<evidence type="ECO:0000256" key="3">
    <source>
        <dbReference type="ARBA" id="ARBA00023163"/>
    </source>
</evidence>
<dbReference type="InterPro" id="IPR000843">
    <property type="entry name" value="HTH_LacI"/>
</dbReference>
<dbReference type="PANTHER" id="PTHR30146">
    <property type="entry name" value="LACI-RELATED TRANSCRIPTIONAL REPRESSOR"/>
    <property type="match status" value="1"/>
</dbReference>
<dbReference type="Pfam" id="PF00532">
    <property type="entry name" value="Peripla_BP_1"/>
    <property type="match status" value="1"/>
</dbReference>
<dbReference type="SMART" id="SM00354">
    <property type="entry name" value="HTH_LACI"/>
    <property type="match status" value="1"/>
</dbReference>
<dbReference type="Gene3D" id="1.10.260.40">
    <property type="entry name" value="lambda repressor-like DNA-binding domains"/>
    <property type="match status" value="1"/>
</dbReference>
<sequence>MPSSPVTRNDVARYAGVSTAVVSYVVNDGPRAVSPGARERVLEAIRVLGYRPNATARALRTGSTRTFGLITPDGGNPLFAELAKAIDKAAAARGYVVLQTSADGDAETERVKVAQLLARQVSGLVLVTPAEAPDLAGADVPVVVVNRVLPGVSSVSPRYREGAREAVEHLVGHGHTHIALVIGEVARGGVSERE</sequence>
<keyword evidence="1" id="KW-0805">Transcription regulation</keyword>
<dbReference type="InterPro" id="IPR001761">
    <property type="entry name" value="Peripla_BP/Lac1_sug-bd_dom"/>
</dbReference>
<dbReference type="EMBL" id="SMKX01000194">
    <property type="protein sequence ID" value="TDD45713.1"/>
    <property type="molecule type" value="Genomic_DNA"/>
</dbReference>
<dbReference type="InterPro" id="IPR028082">
    <property type="entry name" value="Peripla_BP_I"/>
</dbReference>
<dbReference type="OrthoDB" id="3595338at2"/>
<dbReference type="GO" id="GO:0000976">
    <property type="term" value="F:transcription cis-regulatory region binding"/>
    <property type="evidence" value="ECO:0007669"/>
    <property type="project" value="TreeGrafter"/>
</dbReference>
<evidence type="ECO:0000313" key="5">
    <source>
        <dbReference type="EMBL" id="TDD45713.1"/>
    </source>
</evidence>
<organism evidence="5 6">
    <name type="scientific">Kribbella antibiotica</name>
    <dbReference type="NCBI Taxonomy" id="190195"/>
    <lineage>
        <taxon>Bacteria</taxon>
        <taxon>Bacillati</taxon>
        <taxon>Actinomycetota</taxon>
        <taxon>Actinomycetes</taxon>
        <taxon>Propionibacteriales</taxon>
        <taxon>Kribbellaceae</taxon>
        <taxon>Kribbella</taxon>
    </lineage>
</organism>
<dbReference type="SUPFAM" id="SSF53822">
    <property type="entry name" value="Periplasmic binding protein-like I"/>
    <property type="match status" value="1"/>
</dbReference>
<name>A0A4R4YL82_9ACTN</name>
<proteinExistence type="predicted"/>
<accession>A0A4R4YL82</accession>
<dbReference type="CDD" id="cd01392">
    <property type="entry name" value="HTH_LacI"/>
    <property type="match status" value="1"/>
</dbReference>
<dbReference type="RefSeq" id="WP_132176525.1">
    <property type="nucleotide sequence ID" value="NZ_SMKX01000194.1"/>
</dbReference>
<reference evidence="5 6" key="1">
    <citation type="submission" date="2019-03" db="EMBL/GenBank/DDBJ databases">
        <title>Draft genome sequences of novel Actinobacteria.</title>
        <authorList>
            <person name="Sahin N."/>
            <person name="Ay H."/>
            <person name="Saygin H."/>
        </authorList>
    </citation>
    <scope>NUCLEOTIDE SEQUENCE [LARGE SCALE GENOMIC DNA]</scope>
    <source>
        <strain evidence="5 6">JCM 13523</strain>
    </source>
</reference>
<dbReference type="PANTHER" id="PTHR30146:SF109">
    <property type="entry name" value="HTH-TYPE TRANSCRIPTIONAL REGULATOR GALS"/>
    <property type="match status" value="1"/>
</dbReference>
<dbReference type="Proteomes" id="UP000295124">
    <property type="component" value="Unassembled WGS sequence"/>
</dbReference>
<dbReference type="Gene3D" id="3.40.50.2300">
    <property type="match status" value="1"/>
</dbReference>
<evidence type="ECO:0000313" key="6">
    <source>
        <dbReference type="Proteomes" id="UP000295124"/>
    </source>
</evidence>
<feature type="domain" description="HTH lacI-type" evidence="4">
    <location>
        <begin position="6"/>
        <end position="61"/>
    </location>
</feature>
<evidence type="ECO:0000256" key="2">
    <source>
        <dbReference type="ARBA" id="ARBA00023125"/>
    </source>
</evidence>
<keyword evidence="6" id="KW-1185">Reference proteome</keyword>
<comment type="caution">
    <text evidence="5">The sequence shown here is derived from an EMBL/GenBank/DDBJ whole genome shotgun (WGS) entry which is preliminary data.</text>
</comment>
<dbReference type="Pfam" id="PF00356">
    <property type="entry name" value="LacI"/>
    <property type="match status" value="1"/>
</dbReference>
<dbReference type="GO" id="GO:0003700">
    <property type="term" value="F:DNA-binding transcription factor activity"/>
    <property type="evidence" value="ECO:0007669"/>
    <property type="project" value="TreeGrafter"/>
</dbReference>